<evidence type="ECO:0000313" key="2">
    <source>
        <dbReference type="EMBL" id="SOY50724.1"/>
    </source>
</evidence>
<organism evidence="2 3">
    <name type="scientific">Cupriavidus taiwanensis</name>
    <dbReference type="NCBI Taxonomy" id="164546"/>
    <lineage>
        <taxon>Bacteria</taxon>
        <taxon>Pseudomonadati</taxon>
        <taxon>Pseudomonadota</taxon>
        <taxon>Betaproteobacteria</taxon>
        <taxon>Burkholderiales</taxon>
        <taxon>Burkholderiaceae</taxon>
        <taxon>Cupriavidus</taxon>
    </lineage>
</organism>
<reference evidence="2 3" key="1">
    <citation type="submission" date="2018-01" db="EMBL/GenBank/DDBJ databases">
        <authorList>
            <person name="Clerissi C."/>
        </authorList>
    </citation>
    <scope>NUCLEOTIDE SEQUENCE [LARGE SCALE GENOMIC DNA]</scope>
    <source>
        <strain evidence="2">Cupriavidus taiwanensis STM 3521</strain>
    </source>
</reference>
<evidence type="ECO:0000256" key="1">
    <source>
        <dbReference type="SAM" id="MobiDB-lite"/>
    </source>
</evidence>
<dbReference type="Proteomes" id="UP000256297">
    <property type="component" value="Chromosome CBM2589_b"/>
</dbReference>
<evidence type="ECO:0000313" key="3">
    <source>
        <dbReference type="Proteomes" id="UP000256297"/>
    </source>
</evidence>
<sequence length="76" mass="8270">MLPLPLAGEGWGEGRSLNEVTRVAFASAGPHPRPSPASGRGENTLSARRPRLDQTSARIESRFRQYPFASIPQPNT</sequence>
<feature type="region of interest" description="Disordered" evidence="1">
    <location>
        <begin position="26"/>
        <end position="76"/>
    </location>
</feature>
<protein>
    <submittedName>
        <fullName evidence="2">Uncharacterized protein</fullName>
    </submittedName>
</protein>
<dbReference type="EMBL" id="OFSP01000016">
    <property type="protein sequence ID" value="SOY50724.1"/>
    <property type="molecule type" value="Genomic_DNA"/>
</dbReference>
<dbReference type="AlphaFoldDB" id="A0A975X062"/>
<comment type="caution">
    <text evidence="2">The sequence shown here is derived from an EMBL/GenBank/DDBJ whole genome shotgun (WGS) entry which is preliminary data.</text>
</comment>
<accession>A0A975X062</accession>
<gene>
    <name evidence="2" type="ORF">CBM2589_B230112</name>
</gene>
<proteinExistence type="predicted"/>
<name>A0A975X062_9BURK</name>